<sequence>MRRSWRARPLSVIAVASDHAGAELKNFLADELRAKGFEVLDLGTNGPASVDYPDYGYKLAEALATGRAARGVAVCGSGIGISIALNRHPHVRAALVHDHLTARLSRMHNDANVLVLGGRLTGVETARDCLAAFLDTPYEGGRHAGRVAKLGNPPSKP</sequence>
<dbReference type="Proteomes" id="UP000284605">
    <property type="component" value="Unassembled WGS sequence"/>
</dbReference>
<comment type="similarity">
    <text evidence="1">Belongs to the LacAB/RpiB family.</text>
</comment>
<keyword evidence="6" id="KW-1185">Reference proteome</keyword>
<dbReference type="Gene3D" id="3.40.1400.10">
    <property type="entry name" value="Sugar-phosphate isomerase, RpiB/LacA/LacB"/>
    <property type="match status" value="1"/>
</dbReference>
<dbReference type="GO" id="GO:0005975">
    <property type="term" value="P:carbohydrate metabolic process"/>
    <property type="evidence" value="ECO:0007669"/>
    <property type="project" value="InterPro"/>
</dbReference>
<dbReference type="InterPro" id="IPR003500">
    <property type="entry name" value="RpiB_LacA_LacB"/>
</dbReference>
<organism evidence="5 6">
    <name type="scientific">Oleomonas cavernae</name>
    <dbReference type="NCBI Taxonomy" id="2320859"/>
    <lineage>
        <taxon>Bacteria</taxon>
        <taxon>Pseudomonadati</taxon>
        <taxon>Pseudomonadota</taxon>
        <taxon>Alphaproteobacteria</taxon>
        <taxon>Acetobacterales</taxon>
        <taxon>Acetobacteraceae</taxon>
        <taxon>Oleomonas</taxon>
    </lineage>
</organism>
<comment type="caution">
    <text evidence="5">The sequence shown here is derived from an EMBL/GenBank/DDBJ whole genome shotgun (WGS) entry which is preliminary data.</text>
</comment>
<dbReference type="InterPro" id="IPR004785">
    <property type="entry name" value="RpiB"/>
</dbReference>
<dbReference type="NCBIfam" id="TIGR00689">
    <property type="entry name" value="rpiB_lacA_lacB"/>
    <property type="match status" value="1"/>
</dbReference>
<keyword evidence="2 5" id="KW-0413">Isomerase</keyword>
<dbReference type="AlphaFoldDB" id="A0A418WAF9"/>
<dbReference type="EC" id="5.3.1.6" evidence="5"/>
<dbReference type="InterPro" id="IPR036569">
    <property type="entry name" value="RpiB_LacA_LacB_sf"/>
</dbReference>
<feature type="binding site" evidence="4">
    <location>
        <position position="109"/>
    </location>
    <ligand>
        <name>D-ribulose 5-phosphate</name>
        <dbReference type="ChEBI" id="CHEBI:58121"/>
    </ligand>
</feature>
<evidence type="ECO:0000256" key="2">
    <source>
        <dbReference type="ARBA" id="ARBA00023235"/>
    </source>
</evidence>
<feature type="binding site" evidence="4">
    <location>
        <begin position="18"/>
        <end position="19"/>
    </location>
    <ligand>
        <name>D-ribulose 5-phosphate</name>
        <dbReference type="ChEBI" id="CHEBI:58121"/>
    </ligand>
</feature>
<dbReference type="PIRSF" id="PIRSF005384">
    <property type="entry name" value="RpiB_LacA_B"/>
    <property type="match status" value="1"/>
</dbReference>
<dbReference type="GO" id="GO:0004751">
    <property type="term" value="F:ribose-5-phosphate isomerase activity"/>
    <property type="evidence" value="ECO:0007669"/>
    <property type="project" value="UniProtKB-EC"/>
</dbReference>
<dbReference type="NCBIfam" id="TIGR01120">
    <property type="entry name" value="rpiB"/>
    <property type="match status" value="1"/>
</dbReference>
<feature type="binding site" evidence="4">
    <location>
        <position position="119"/>
    </location>
    <ligand>
        <name>D-ribulose 5-phosphate</name>
        <dbReference type="ChEBI" id="CHEBI:58121"/>
    </ligand>
</feature>
<protein>
    <submittedName>
        <fullName evidence="5">Ribose 5-phosphate isomerase B</fullName>
        <ecNumber evidence="5">5.3.1.6</ecNumber>
    </submittedName>
</protein>
<feature type="active site" description="Proton acceptor" evidence="3">
    <location>
        <position position="75"/>
    </location>
</feature>
<feature type="binding site" evidence="4">
    <location>
        <position position="142"/>
    </location>
    <ligand>
        <name>D-ribulose 5-phosphate</name>
        <dbReference type="ChEBI" id="CHEBI:58121"/>
    </ligand>
</feature>
<dbReference type="SUPFAM" id="SSF89623">
    <property type="entry name" value="Ribose/Galactose isomerase RpiB/AlsB"/>
    <property type="match status" value="1"/>
</dbReference>
<dbReference type="PANTHER" id="PTHR30345:SF0">
    <property type="entry name" value="DNA DAMAGE-REPAIR_TOLERATION PROTEIN DRT102"/>
    <property type="match status" value="1"/>
</dbReference>
<name>A0A418WAF9_9PROT</name>
<proteinExistence type="inferred from homology"/>
<feature type="active site" description="Proton donor" evidence="3">
    <location>
        <position position="108"/>
    </location>
</feature>
<dbReference type="Pfam" id="PF02502">
    <property type="entry name" value="LacAB_rpiB"/>
    <property type="match status" value="1"/>
</dbReference>
<evidence type="ECO:0000313" key="6">
    <source>
        <dbReference type="Proteomes" id="UP000284605"/>
    </source>
</evidence>
<evidence type="ECO:0000313" key="5">
    <source>
        <dbReference type="EMBL" id="RJF86944.1"/>
    </source>
</evidence>
<dbReference type="NCBIfam" id="NF004051">
    <property type="entry name" value="PRK05571.1"/>
    <property type="match status" value="1"/>
</dbReference>
<feature type="binding site" evidence="4">
    <location>
        <position position="146"/>
    </location>
    <ligand>
        <name>D-ribulose 5-phosphate</name>
        <dbReference type="ChEBI" id="CHEBI:58121"/>
    </ligand>
</feature>
<evidence type="ECO:0000256" key="1">
    <source>
        <dbReference type="ARBA" id="ARBA00008754"/>
    </source>
</evidence>
<dbReference type="OrthoDB" id="1778624at2"/>
<feature type="binding site" evidence="4">
    <location>
        <begin position="76"/>
        <end position="80"/>
    </location>
    <ligand>
        <name>D-ribulose 5-phosphate</name>
        <dbReference type="ChEBI" id="CHEBI:58121"/>
    </ligand>
</feature>
<dbReference type="EMBL" id="QYUK01000011">
    <property type="protein sequence ID" value="RJF86944.1"/>
    <property type="molecule type" value="Genomic_DNA"/>
</dbReference>
<gene>
    <name evidence="5" type="primary">rpiB</name>
    <name evidence="5" type="ORF">D3874_07865</name>
</gene>
<reference evidence="5 6" key="1">
    <citation type="submission" date="2018-09" db="EMBL/GenBank/DDBJ databases">
        <authorList>
            <person name="Zhu H."/>
        </authorList>
    </citation>
    <scope>NUCLEOTIDE SEQUENCE [LARGE SCALE GENOMIC DNA]</scope>
    <source>
        <strain evidence="5 6">K1W22B-8</strain>
    </source>
</reference>
<evidence type="ECO:0000256" key="3">
    <source>
        <dbReference type="PIRSR" id="PIRSR005384-1"/>
    </source>
</evidence>
<accession>A0A418WAF9</accession>
<dbReference type="PANTHER" id="PTHR30345">
    <property type="entry name" value="RIBOSE-5-PHOSPHATE ISOMERASE B"/>
    <property type="match status" value="1"/>
</dbReference>
<evidence type="ECO:0000256" key="4">
    <source>
        <dbReference type="PIRSR" id="PIRSR005384-2"/>
    </source>
</evidence>